<dbReference type="InterPro" id="IPR018796">
    <property type="entry name" value="COA8"/>
</dbReference>
<proteinExistence type="inferred from homology"/>
<evidence type="ECO:0000256" key="6">
    <source>
        <dbReference type="ARBA" id="ARBA00023136"/>
    </source>
</evidence>
<accession>A0A8S3ZV34</accession>
<name>A0A8S3ZV34_9EUPU</name>
<dbReference type="AlphaFoldDB" id="A0A8S3ZV34"/>
<dbReference type="PANTHER" id="PTHR31107:SF2">
    <property type="entry name" value="CYTOCHROME C OXIDASE ASSEMBLY FACTOR 8"/>
    <property type="match status" value="1"/>
</dbReference>
<sequence>MTSVIYCCGFRHLTLKTQPVCVNFVVRCLATERPGRQLSKQEPRKLKITPVPPPSGLTDAIGPPDSISNIRPIQFYVPPDETHTEKDFRLQRQEVLEWNKQFWTDHNSRFFQEKEEYVQAHQAKDSEGNIQKLSPEEMSVFYKTFLNKNWHSHLNYNKEWYKKNVSLLWPAFKVLIIRLTRKMKKT</sequence>
<evidence type="ECO:0000313" key="8">
    <source>
        <dbReference type="Proteomes" id="UP000678393"/>
    </source>
</evidence>
<evidence type="ECO:0008006" key="9">
    <source>
        <dbReference type="Google" id="ProtNLM"/>
    </source>
</evidence>
<dbReference type="GO" id="GO:0005743">
    <property type="term" value="C:mitochondrial inner membrane"/>
    <property type="evidence" value="ECO:0007669"/>
    <property type="project" value="UniProtKB-SubCell"/>
</dbReference>
<dbReference type="Proteomes" id="UP000678393">
    <property type="component" value="Unassembled WGS sequence"/>
</dbReference>
<reference evidence="7" key="1">
    <citation type="submission" date="2021-04" db="EMBL/GenBank/DDBJ databases">
        <authorList>
            <consortium name="Molecular Ecology Group"/>
        </authorList>
    </citation>
    <scope>NUCLEOTIDE SEQUENCE</scope>
</reference>
<organism evidence="7 8">
    <name type="scientific">Candidula unifasciata</name>
    <dbReference type="NCBI Taxonomy" id="100452"/>
    <lineage>
        <taxon>Eukaryota</taxon>
        <taxon>Metazoa</taxon>
        <taxon>Spiralia</taxon>
        <taxon>Lophotrochozoa</taxon>
        <taxon>Mollusca</taxon>
        <taxon>Gastropoda</taxon>
        <taxon>Heterobranchia</taxon>
        <taxon>Euthyneura</taxon>
        <taxon>Panpulmonata</taxon>
        <taxon>Eupulmonata</taxon>
        <taxon>Stylommatophora</taxon>
        <taxon>Helicina</taxon>
        <taxon>Helicoidea</taxon>
        <taxon>Geomitridae</taxon>
        <taxon>Candidula</taxon>
    </lineage>
</organism>
<dbReference type="GO" id="GO:0097193">
    <property type="term" value="P:intrinsic apoptotic signaling pathway"/>
    <property type="evidence" value="ECO:0007669"/>
    <property type="project" value="InterPro"/>
</dbReference>
<protein>
    <recommendedName>
        <fullName evidence="9">Apoptogenic protein 1, mitochondrial</fullName>
    </recommendedName>
</protein>
<keyword evidence="3" id="KW-0999">Mitochondrion inner membrane</keyword>
<dbReference type="EMBL" id="CAJHNH020004624">
    <property type="protein sequence ID" value="CAG5131405.1"/>
    <property type="molecule type" value="Genomic_DNA"/>
</dbReference>
<keyword evidence="8" id="KW-1185">Reference proteome</keyword>
<comment type="similarity">
    <text evidence="2">Belongs to the COA8 family.</text>
</comment>
<gene>
    <name evidence="7" type="ORF">CUNI_LOCUS16963</name>
</gene>
<keyword evidence="5" id="KW-0496">Mitochondrion</keyword>
<dbReference type="PANTHER" id="PTHR31107">
    <property type="entry name" value="APOPTOGENIC PROTEIN 1, MITOCHONDRIAL"/>
    <property type="match status" value="1"/>
</dbReference>
<evidence type="ECO:0000256" key="4">
    <source>
        <dbReference type="ARBA" id="ARBA00022946"/>
    </source>
</evidence>
<evidence type="ECO:0000313" key="7">
    <source>
        <dbReference type="EMBL" id="CAG5131405.1"/>
    </source>
</evidence>
<dbReference type="Pfam" id="PF10231">
    <property type="entry name" value="COA8"/>
    <property type="match status" value="1"/>
</dbReference>
<evidence type="ECO:0000256" key="5">
    <source>
        <dbReference type="ARBA" id="ARBA00023128"/>
    </source>
</evidence>
<comment type="caution">
    <text evidence="7">The sequence shown here is derived from an EMBL/GenBank/DDBJ whole genome shotgun (WGS) entry which is preliminary data.</text>
</comment>
<evidence type="ECO:0000256" key="3">
    <source>
        <dbReference type="ARBA" id="ARBA00022792"/>
    </source>
</evidence>
<keyword evidence="6" id="KW-0472">Membrane</keyword>
<evidence type="ECO:0000256" key="1">
    <source>
        <dbReference type="ARBA" id="ARBA00004443"/>
    </source>
</evidence>
<dbReference type="OrthoDB" id="6246201at2759"/>
<keyword evidence="4" id="KW-0809">Transit peptide</keyword>
<evidence type="ECO:0000256" key="2">
    <source>
        <dbReference type="ARBA" id="ARBA00005453"/>
    </source>
</evidence>
<comment type="subcellular location">
    <subcellularLocation>
        <location evidence="1">Mitochondrion inner membrane</location>
        <topology evidence="1">Peripheral membrane protein</topology>
        <orientation evidence="1">Matrix side</orientation>
    </subcellularLocation>
</comment>